<evidence type="ECO:0000313" key="3">
    <source>
        <dbReference type="Proteomes" id="UP000199377"/>
    </source>
</evidence>
<dbReference type="InterPro" id="IPR000182">
    <property type="entry name" value="GNAT_dom"/>
</dbReference>
<dbReference type="Pfam" id="PF13302">
    <property type="entry name" value="Acetyltransf_3"/>
    <property type="match status" value="1"/>
</dbReference>
<proteinExistence type="predicted"/>
<dbReference type="InterPro" id="IPR016181">
    <property type="entry name" value="Acyl_CoA_acyltransferase"/>
</dbReference>
<evidence type="ECO:0000313" key="2">
    <source>
        <dbReference type="EMBL" id="SFI07388.1"/>
    </source>
</evidence>
<feature type="domain" description="N-acetyltransferase" evidence="1">
    <location>
        <begin position="6"/>
        <end position="115"/>
    </location>
</feature>
<dbReference type="Proteomes" id="UP000199377">
    <property type="component" value="Unassembled WGS sequence"/>
</dbReference>
<sequence>MPAAPRIAFRRLPEVAPAAILAQMSDPRVAAHLPLAPAAWDLAAVEALVAAKEACWARDGLGHWAILADGVYVGWGGFQKEGAEWDFGLVLTPEAFGLGLRIAARALVAARADPRIPFVTFLLPLSRRRLGALARLGARPLGVVDHAGVPFRKFRLETPAEGPPGTVA</sequence>
<accession>A0A1I3F877</accession>
<dbReference type="RefSeq" id="WP_092859422.1">
    <property type="nucleotide sequence ID" value="NZ_FOQH01000004.1"/>
</dbReference>
<dbReference type="AlphaFoldDB" id="A0A1I3F877"/>
<dbReference type="STRING" id="1114924.SAMN05216258_104119"/>
<evidence type="ECO:0000259" key="1">
    <source>
        <dbReference type="Pfam" id="PF13302"/>
    </source>
</evidence>
<dbReference type="EMBL" id="FOQH01000004">
    <property type="protein sequence ID" value="SFI07388.1"/>
    <property type="molecule type" value="Genomic_DNA"/>
</dbReference>
<keyword evidence="3" id="KW-1185">Reference proteome</keyword>
<protein>
    <recommendedName>
        <fullName evidence="1">N-acetyltransferase domain-containing protein</fullName>
    </recommendedName>
</protein>
<dbReference type="SUPFAM" id="SSF55729">
    <property type="entry name" value="Acyl-CoA N-acyltransferases (Nat)"/>
    <property type="match status" value="1"/>
</dbReference>
<name>A0A1I3F877_9RHOB</name>
<reference evidence="2 3" key="1">
    <citation type="submission" date="2016-10" db="EMBL/GenBank/DDBJ databases">
        <authorList>
            <person name="de Groot N.N."/>
        </authorList>
    </citation>
    <scope>NUCLEOTIDE SEQUENCE [LARGE SCALE GENOMIC DNA]</scope>
    <source>
        <strain evidence="2 3">CGMCC 1.11030</strain>
    </source>
</reference>
<organism evidence="2 3">
    <name type="scientific">Albimonas pacifica</name>
    <dbReference type="NCBI Taxonomy" id="1114924"/>
    <lineage>
        <taxon>Bacteria</taxon>
        <taxon>Pseudomonadati</taxon>
        <taxon>Pseudomonadota</taxon>
        <taxon>Alphaproteobacteria</taxon>
        <taxon>Rhodobacterales</taxon>
        <taxon>Paracoccaceae</taxon>
        <taxon>Albimonas</taxon>
    </lineage>
</organism>
<dbReference type="GO" id="GO:0016747">
    <property type="term" value="F:acyltransferase activity, transferring groups other than amino-acyl groups"/>
    <property type="evidence" value="ECO:0007669"/>
    <property type="project" value="InterPro"/>
</dbReference>
<gene>
    <name evidence="2" type="ORF">SAMN05216258_104119</name>
</gene>
<dbReference type="Gene3D" id="3.40.630.30">
    <property type="match status" value="1"/>
</dbReference>
<dbReference type="OrthoDB" id="7960624at2"/>